<protein>
    <submittedName>
        <fullName evidence="10">Nickel transport system permease protein nikB</fullName>
    </submittedName>
</protein>
<keyword evidence="7 8" id="KW-0472">Membrane</keyword>
<comment type="subcellular location">
    <subcellularLocation>
        <location evidence="1">Cell inner membrane</location>
        <topology evidence="1">Multi-pass membrane protein</topology>
    </subcellularLocation>
    <subcellularLocation>
        <location evidence="8">Cell membrane</location>
        <topology evidence="8">Multi-pass membrane protein</topology>
    </subcellularLocation>
</comment>
<evidence type="ECO:0000259" key="9">
    <source>
        <dbReference type="PROSITE" id="PS50928"/>
    </source>
</evidence>
<evidence type="ECO:0000313" key="11">
    <source>
        <dbReference type="Proteomes" id="UP000281391"/>
    </source>
</evidence>
<dbReference type="PANTHER" id="PTHR43386">
    <property type="entry name" value="OLIGOPEPTIDE TRANSPORT SYSTEM PERMEASE PROTEIN APPC"/>
    <property type="match status" value="1"/>
</dbReference>
<feature type="transmembrane region" description="Helical" evidence="8">
    <location>
        <begin position="505"/>
        <end position="523"/>
    </location>
</feature>
<evidence type="ECO:0000256" key="6">
    <source>
        <dbReference type="ARBA" id="ARBA00022989"/>
    </source>
</evidence>
<dbReference type="GO" id="GO:0055085">
    <property type="term" value="P:transmembrane transport"/>
    <property type="evidence" value="ECO:0007669"/>
    <property type="project" value="InterPro"/>
</dbReference>
<evidence type="ECO:0000256" key="4">
    <source>
        <dbReference type="ARBA" id="ARBA00022519"/>
    </source>
</evidence>
<proteinExistence type="inferred from homology"/>
<dbReference type="RefSeq" id="WP_050763122.1">
    <property type="nucleotide sequence ID" value="NZ_JAQMZQ010000007.1"/>
</dbReference>
<evidence type="ECO:0000256" key="5">
    <source>
        <dbReference type="ARBA" id="ARBA00022692"/>
    </source>
</evidence>
<sequence length="584" mass="60997">MRHIVQSALPWGSRLLALASTVMLIGLLPWLSGRDPALSLLRARSGDQIATPEALDAIRQRYGLEDGPLALLGHWLSGLLHGDAGNSWISGQPVLPGMLRATGVSLSLMAYALAVALAIALLLAVPTLWRGLRGVNRPSVGIIATSLTALPEFLLATLLLIVGAVWLGWLPPFGWQGWQHAVLPALALGLPAGGLLGLLLNDGLALTFSERWLLNWCLAGIPWHQRLLAVFRRTLPALLPQLGLVLVGLTGGAVAVEKIFAIPGLGRATLGAAVAQDLPALQCGVLLLLAIAFAAGLLAHTLHYLLLGRSGITLPNTRPAEAVHHGGYLVVGITAVILCLLILSGLLRDPLASLHLRLQPPSLALPLGADATGRDILARVAYGAWHTSLLALAVSVCALLLGLLLGLMPRLLCGIIETANATPPIIAGLMVVAVTGPSSYGAACAVLLVSWAPLAAHCAALLHETRRQPYIRMLPILGVGPLRRLTHYLLPAVIGPLSRHAMLRLPGIALALAALSFLGLGPQPPSAEWGLVLAEGMPYLERAPWTVLAPACALLLLSLLAVSLAGALGSNHGRARSHPALVVP</sequence>
<feature type="transmembrane region" description="Helical" evidence="8">
    <location>
        <begin position="440"/>
        <end position="462"/>
    </location>
</feature>
<dbReference type="InterPro" id="IPR000515">
    <property type="entry name" value="MetI-like"/>
</dbReference>
<feature type="transmembrane region" description="Helical" evidence="8">
    <location>
        <begin position="411"/>
        <end position="434"/>
    </location>
</feature>
<keyword evidence="6 8" id="KW-1133">Transmembrane helix</keyword>
<feature type="transmembrane region" description="Helical" evidence="8">
    <location>
        <begin position="384"/>
        <end position="404"/>
    </location>
</feature>
<organism evidence="10 11">
    <name type="scientific">Serratia odorifera</name>
    <dbReference type="NCBI Taxonomy" id="618"/>
    <lineage>
        <taxon>Bacteria</taxon>
        <taxon>Pseudomonadati</taxon>
        <taxon>Pseudomonadota</taxon>
        <taxon>Gammaproteobacteria</taxon>
        <taxon>Enterobacterales</taxon>
        <taxon>Yersiniaceae</taxon>
        <taxon>Serratia</taxon>
    </lineage>
</organism>
<comment type="similarity">
    <text evidence="8">Belongs to the binding-protein-dependent transport system permease family.</text>
</comment>
<keyword evidence="5 8" id="KW-0812">Transmembrane</keyword>
<keyword evidence="4" id="KW-0997">Cell inner membrane</keyword>
<feature type="transmembrane region" description="Helical" evidence="8">
    <location>
        <begin position="543"/>
        <end position="568"/>
    </location>
</feature>
<gene>
    <name evidence="10" type="primary">nikB</name>
    <name evidence="10" type="ORF">NCTC11214_04138</name>
</gene>
<dbReference type="PANTHER" id="PTHR43386:SF1">
    <property type="entry name" value="D,D-DIPEPTIDE TRANSPORT SYSTEM PERMEASE PROTEIN DDPC-RELATED"/>
    <property type="match status" value="1"/>
</dbReference>
<dbReference type="EMBL" id="LR134117">
    <property type="protein sequence ID" value="VDZ62538.1"/>
    <property type="molecule type" value="Genomic_DNA"/>
</dbReference>
<dbReference type="GO" id="GO:0005886">
    <property type="term" value="C:plasma membrane"/>
    <property type="evidence" value="ECO:0007669"/>
    <property type="project" value="UniProtKB-SubCell"/>
</dbReference>
<evidence type="ECO:0000256" key="1">
    <source>
        <dbReference type="ARBA" id="ARBA00004429"/>
    </source>
</evidence>
<reference evidence="10 11" key="1">
    <citation type="submission" date="2018-12" db="EMBL/GenBank/DDBJ databases">
        <authorList>
            <consortium name="Pathogen Informatics"/>
        </authorList>
    </citation>
    <scope>NUCLEOTIDE SEQUENCE [LARGE SCALE GENOMIC DNA]</scope>
    <source>
        <strain evidence="10 11">NCTC11214</strain>
    </source>
</reference>
<dbReference type="SUPFAM" id="SSF161098">
    <property type="entry name" value="MetI-like"/>
    <property type="match status" value="1"/>
</dbReference>
<dbReference type="PROSITE" id="PS50928">
    <property type="entry name" value="ABC_TM1"/>
    <property type="match status" value="1"/>
</dbReference>
<feature type="transmembrane region" description="Helical" evidence="8">
    <location>
        <begin position="12"/>
        <end position="31"/>
    </location>
</feature>
<feature type="transmembrane region" description="Helical" evidence="8">
    <location>
        <begin position="108"/>
        <end position="129"/>
    </location>
</feature>
<dbReference type="KEGG" id="sof:NCTC11214_04138"/>
<keyword evidence="3" id="KW-1003">Cell membrane</keyword>
<feature type="domain" description="ABC transmembrane type-1" evidence="9">
    <location>
        <begin position="380"/>
        <end position="566"/>
    </location>
</feature>
<feature type="transmembrane region" description="Helical" evidence="8">
    <location>
        <begin position="141"/>
        <end position="169"/>
    </location>
</feature>
<evidence type="ECO:0000256" key="3">
    <source>
        <dbReference type="ARBA" id="ARBA00022475"/>
    </source>
</evidence>
<name>A0A3S4EFY0_SEROD</name>
<keyword evidence="2 8" id="KW-0813">Transport</keyword>
<feature type="transmembrane region" description="Helical" evidence="8">
    <location>
        <begin position="285"/>
        <end position="307"/>
    </location>
</feature>
<evidence type="ECO:0000313" key="10">
    <source>
        <dbReference type="EMBL" id="VDZ62538.1"/>
    </source>
</evidence>
<dbReference type="InterPro" id="IPR050366">
    <property type="entry name" value="BP-dependent_transpt_permease"/>
</dbReference>
<feature type="transmembrane region" description="Helical" evidence="8">
    <location>
        <begin position="242"/>
        <end position="265"/>
    </location>
</feature>
<accession>A0A3S4EFY0</accession>
<dbReference type="InterPro" id="IPR035906">
    <property type="entry name" value="MetI-like_sf"/>
</dbReference>
<dbReference type="Pfam" id="PF00528">
    <property type="entry name" value="BPD_transp_1"/>
    <property type="match status" value="2"/>
</dbReference>
<feature type="transmembrane region" description="Helical" evidence="8">
    <location>
        <begin position="328"/>
        <end position="347"/>
    </location>
</feature>
<dbReference type="Proteomes" id="UP000281391">
    <property type="component" value="Chromosome"/>
</dbReference>
<dbReference type="AlphaFoldDB" id="A0A3S4EFY0"/>
<dbReference type="Gene3D" id="1.10.3720.10">
    <property type="entry name" value="MetI-like"/>
    <property type="match status" value="1"/>
</dbReference>
<evidence type="ECO:0000256" key="7">
    <source>
        <dbReference type="ARBA" id="ARBA00023136"/>
    </source>
</evidence>
<evidence type="ECO:0000256" key="2">
    <source>
        <dbReference type="ARBA" id="ARBA00022448"/>
    </source>
</evidence>
<evidence type="ECO:0000256" key="8">
    <source>
        <dbReference type="RuleBase" id="RU363032"/>
    </source>
</evidence>
<feature type="transmembrane region" description="Helical" evidence="8">
    <location>
        <begin position="181"/>
        <end position="201"/>
    </location>
</feature>